<reference evidence="2" key="2">
    <citation type="journal article" date="2021" name="PeerJ">
        <title>Extensive microbial diversity within the chicken gut microbiome revealed by metagenomics and culture.</title>
        <authorList>
            <person name="Gilroy R."/>
            <person name="Ravi A."/>
            <person name="Getino M."/>
            <person name="Pursley I."/>
            <person name="Horton D.L."/>
            <person name="Alikhan N.F."/>
            <person name="Baker D."/>
            <person name="Gharbi K."/>
            <person name="Hall N."/>
            <person name="Watson M."/>
            <person name="Adriaenssens E.M."/>
            <person name="Foster-Nyarko E."/>
            <person name="Jarju S."/>
            <person name="Secka A."/>
            <person name="Antonio M."/>
            <person name="Oren A."/>
            <person name="Chaudhuri R.R."/>
            <person name="La Ragione R."/>
            <person name="Hildebrand F."/>
            <person name="Pallen M.J."/>
        </authorList>
    </citation>
    <scope>NUCLEOTIDE SEQUENCE</scope>
    <source>
        <strain evidence="2">2889</strain>
    </source>
</reference>
<keyword evidence="1" id="KW-1133">Transmembrane helix</keyword>
<dbReference type="InterPro" id="IPR045918">
    <property type="entry name" value="DUF6337"/>
</dbReference>
<evidence type="ECO:0000313" key="3">
    <source>
        <dbReference type="Proteomes" id="UP000823612"/>
    </source>
</evidence>
<sequence length="437" mass="50333">MEMLPVIVLYVEVLLFVLLERKLWRTPYTPLNCLMVPYAVVLAFCMAIDGKMDFVPFYYPSVWVWVVGIALFFIPSFFFGILFSAATRGKELPQVAVFEATRQVLGKLTRIILVLFFFWTIFLMLTFSAPIGSDAFGAKFSGNGIFGHLSTVMMILGIIWIFLIDKYHKNYVFYILGFFVVAFLCLVKSWMIIPIVSALIMRLLMQRIHLKVKLVLGVAVFGFVFFFASYWVSMFLVRADWATKQYNVTRAEYAQMTARYIQKHFVTYLVAGVYGFSEDMAKGIVEERDPDKVFTAVVNIGNVLTGQPVEEKINDKFVITTRADSGTNVRTFMGFLYVFLGPWQAALFVFLFSILVNVLFFVARQRANLFALVWSSWVCGYLFMGWFEFYLMHLNFLTVPVFLAMLAEISFWAENRSRQPRLLPPGYRPLSLKPGSR</sequence>
<gene>
    <name evidence="2" type="ORF">IAB08_06665</name>
</gene>
<name>A0A9D9DTJ8_9BACT</name>
<organism evidence="2 3">
    <name type="scientific">Candidatus Pullibacteroides excrementavium</name>
    <dbReference type="NCBI Taxonomy" id="2840905"/>
    <lineage>
        <taxon>Bacteria</taxon>
        <taxon>Pseudomonadati</taxon>
        <taxon>Bacteroidota</taxon>
        <taxon>Bacteroidia</taxon>
        <taxon>Bacteroidales</taxon>
        <taxon>Candidatus Pullibacteroides</taxon>
    </lineage>
</organism>
<dbReference type="AlphaFoldDB" id="A0A9D9DTJ8"/>
<keyword evidence="1" id="KW-0472">Membrane</keyword>
<feature type="transmembrane region" description="Helical" evidence="1">
    <location>
        <begin position="369"/>
        <end position="387"/>
    </location>
</feature>
<feature type="transmembrane region" description="Helical" evidence="1">
    <location>
        <begin position="171"/>
        <end position="204"/>
    </location>
</feature>
<feature type="transmembrane region" description="Helical" evidence="1">
    <location>
        <begin position="343"/>
        <end position="362"/>
    </location>
</feature>
<keyword evidence="1" id="KW-0812">Transmembrane</keyword>
<feature type="transmembrane region" description="Helical" evidence="1">
    <location>
        <begin position="31"/>
        <end position="50"/>
    </location>
</feature>
<feature type="transmembrane region" description="Helical" evidence="1">
    <location>
        <begin position="6"/>
        <end position="24"/>
    </location>
</feature>
<feature type="transmembrane region" description="Helical" evidence="1">
    <location>
        <begin position="62"/>
        <end position="83"/>
    </location>
</feature>
<dbReference type="Pfam" id="PF19863">
    <property type="entry name" value="DUF6337"/>
    <property type="match status" value="1"/>
</dbReference>
<feature type="transmembrane region" description="Helical" evidence="1">
    <location>
        <begin position="145"/>
        <end position="164"/>
    </location>
</feature>
<reference evidence="2" key="1">
    <citation type="submission" date="2020-10" db="EMBL/GenBank/DDBJ databases">
        <authorList>
            <person name="Gilroy R."/>
        </authorList>
    </citation>
    <scope>NUCLEOTIDE SEQUENCE</scope>
    <source>
        <strain evidence="2">2889</strain>
    </source>
</reference>
<evidence type="ECO:0000256" key="1">
    <source>
        <dbReference type="SAM" id="Phobius"/>
    </source>
</evidence>
<feature type="transmembrane region" description="Helical" evidence="1">
    <location>
        <begin position="111"/>
        <end position="133"/>
    </location>
</feature>
<dbReference type="EMBL" id="JADIMZ010000100">
    <property type="protein sequence ID" value="MBO8432957.1"/>
    <property type="molecule type" value="Genomic_DNA"/>
</dbReference>
<feature type="transmembrane region" description="Helical" evidence="1">
    <location>
        <begin position="216"/>
        <end position="239"/>
    </location>
</feature>
<accession>A0A9D9DTJ8</accession>
<dbReference type="Proteomes" id="UP000823612">
    <property type="component" value="Unassembled WGS sequence"/>
</dbReference>
<proteinExistence type="predicted"/>
<feature type="transmembrane region" description="Helical" evidence="1">
    <location>
        <begin position="393"/>
        <end position="413"/>
    </location>
</feature>
<feature type="transmembrane region" description="Helical" evidence="1">
    <location>
        <begin position="260"/>
        <end position="277"/>
    </location>
</feature>
<protein>
    <submittedName>
        <fullName evidence="2">Uncharacterized protein</fullName>
    </submittedName>
</protein>
<evidence type="ECO:0000313" key="2">
    <source>
        <dbReference type="EMBL" id="MBO8432957.1"/>
    </source>
</evidence>
<comment type="caution">
    <text evidence="2">The sequence shown here is derived from an EMBL/GenBank/DDBJ whole genome shotgun (WGS) entry which is preliminary data.</text>
</comment>